<feature type="region of interest" description="Disordered" evidence="1">
    <location>
        <begin position="1"/>
        <end position="44"/>
    </location>
</feature>
<dbReference type="AlphaFoldDB" id="O15095"/>
<gene>
    <name evidence="2" type="primary">F10</name>
</gene>
<feature type="non-terminal residue" evidence="2">
    <location>
        <position position="44"/>
    </location>
</feature>
<feature type="compositionally biased region" description="Polar residues" evidence="1">
    <location>
        <begin position="1"/>
        <end position="21"/>
    </location>
</feature>
<evidence type="ECO:0000313" key="2">
    <source>
        <dbReference type="EMBL" id="BAA21634.1"/>
    </source>
</evidence>
<accession>O15095</accession>
<proteinExistence type="predicted"/>
<dbReference type="OrthoDB" id="6380398at2759"/>
<dbReference type="ChiTaRS" id="F10">
    <property type="organism name" value="human"/>
</dbReference>
<reference evidence="2" key="1">
    <citation type="journal article" date="1998" name="Br. J. Haematol.">
        <title>Molecular abnormality observed in a patient with coagulation factor X (FX) deficiency: a novel three-base-pair (CTT) deletion within the polypyrimidine tract of the FX intron D.</title>
        <authorList>
            <person name="Hayashi T."/>
            <person name="Yahagi A."/>
            <person name="Suzuki K."/>
            <person name="Sato S."/>
            <person name="Sasaki H."/>
        </authorList>
    </citation>
    <scope>NUCLEOTIDE SEQUENCE</scope>
</reference>
<sequence>SHGSSAAWTTGTVTSSATRNRTLWCAPAPAGTPWLTTARPAFPQ</sequence>
<name>O15095_HUMAN</name>
<organism evidence="2">
    <name type="scientific">Homo sapiens</name>
    <name type="common">Human</name>
    <dbReference type="NCBI Taxonomy" id="9606"/>
    <lineage>
        <taxon>Eukaryota</taxon>
        <taxon>Metazoa</taxon>
        <taxon>Chordata</taxon>
        <taxon>Craniata</taxon>
        <taxon>Vertebrata</taxon>
        <taxon>Euteleostomi</taxon>
        <taxon>Mammalia</taxon>
        <taxon>Eutheria</taxon>
        <taxon>Euarchontoglires</taxon>
        <taxon>Primates</taxon>
        <taxon>Haplorrhini</taxon>
        <taxon>Catarrhini</taxon>
        <taxon>Hominidae</taxon>
        <taxon>Homo</taxon>
    </lineage>
</organism>
<protein>
    <submittedName>
        <fullName evidence="2">Coagulation factor X</fullName>
    </submittedName>
</protein>
<evidence type="ECO:0000256" key="1">
    <source>
        <dbReference type="SAM" id="MobiDB-lite"/>
    </source>
</evidence>
<dbReference type="EMBL" id="AB005892">
    <property type="protein sequence ID" value="BAA21634.1"/>
    <property type="molecule type" value="Genomic_DNA"/>
</dbReference>
<feature type="non-terminal residue" evidence="2">
    <location>
        <position position="1"/>
    </location>
</feature>